<organism evidence="2">
    <name type="scientific">bioreactor metagenome</name>
    <dbReference type="NCBI Taxonomy" id="1076179"/>
    <lineage>
        <taxon>unclassified sequences</taxon>
        <taxon>metagenomes</taxon>
        <taxon>ecological metagenomes</taxon>
    </lineage>
</organism>
<evidence type="ECO:0000313" key="2">
    <source>
        <dbReference type="EMBL" id="MPN18057.1"/>
    </source>
</evidence>
<accession>A0A645FU94</accession>
<gene>
    <name evidence="2" type="ORF">SDC9_165415</name>
</gene>
<comment type="caution">
    <text evidence="2">The sequence shown here is derived from an EMBL/GenBank/DDBJ whole genome shotgun (WGS) entry which is preliminary data.</text>
</comment>
<dbReference type="AlphaFoldDB" id="A0A645FU94"/>
<feature type="transmembrane region" description="Helical" evidence="1">
    <location>
        <begin position="49"/>
        <end position="69"/>
    </location>
</feature>
<keyword evidence="1" id="KW-0472">Membrane</keyword>
<name>A0A645FU94_9ZZZZ</name>
<feature type="transmembrane region" description="Helical" evidence="1">
    <location>
        <begin position="21"/>
        <end position="43"/>
    </location>
</feature>
<sequence>MGISLLLAGVSLFLMWRPKRSAITVWVVFGLVLPIIGLLTPTYASGLEILALSCAAGITIQAFMGNTYGEKFVLLSDNLMKQLRI</sequence>
<keyword evidence="1" id="KW-1133">Transmembrane helix</keyword>
<evidence type="ECO:0000256" key="1">
    <source>
        <dbReference type="SAM" id="Phobius"/>
    </source>
</evidence>
<dbReference type="EMBL" id="VSSQ01065314">
    <property type="protein sequence ID" value="MPN18057.1"/>
    <property type="molecule type" value="Genomic_DNA"/>
</dbReference>
<protein>
    <submittedName>
        <fullName evidence="2">Uncharacterized protein</fullName>
    </submittedName>
</protein>
<reference evidence="2" key="1">
    <citation type="submission" date="2019-08" db="EMBL/GenBank/DDBJ databases">
        <authorList>
            <person name="Kucharzyk K."/>
            <person name="Murdoch R.W."/>
            <person name="Higgins S."/>
            <person name="Loffler F."/>
        </authorList>
    </citation>
    <scope>NUCLEOTIDE SEQUENCE</scope>
</reference>
<proteinExistence type="predicted"/>
<keyword evidence="1" id="KW-0812">Transmembrane</keyword>